<evidence type="ECO:0000259" key="1">
    <source>
        <dbReference type="SMART" id="SM00974"/>
    </source>
</evidence>
<dbReference type="AlphaFoldDB" id="A0A1M4MVY4"/>
<evidence type="ECO:0000313" key="3">
    <source>
        <dbReference type="Proteomes" id="UP000184085"/>
    </source>
</evidence>
<feature type="domain" description="Bacteriophage T5 Orf172 DNA-binding" evidence="1">
    <location>
        <begin position="302"/>
        <end position="397"/>
    </location>
</feature>
<protein>
    <recommendedName>
        <fullName evidence="1">Bacteriophage T5 Orf172 DNA-binding domain-containing protein</fullName>
    </recommendedName>
</protein>
<dbReference type="Pfam" id="PF13455">
    <property type="entry name" value="MUG113"/>
    <property type="match status" value="1"/>
</dbReference>
<evidence type="ECO:0000313" key="2">
    <source>
        <dbReference type="EMBL" id="SCM65838.1"/>
    </source>
</evidence>
<gene>
    <name evidence="2" type="ORF">KARMA_0008</name>
</gene>
<dbReference type="EMBL" id="FMJB01000001">
    <property type="protein sequence ID" value="SCM65838.1"/>
    <property type="molecule type" value="Genomic_DNA"/>
</dbReference>
<dbReference type="Proteomes" id="UP000184085">
    <property type="component" value="Unassembled WGS sequence"/>
</dbReference>
<dbReference type="InterPro" id="IPR018306">
    <property type="entry name" value="Phage_T5_Orf172_DNA-bd"/>
</dbReference>
<proteinExistence type="predicted"/>
<keyword evidence="3" id="KW-1185">Reference proteome</keyword>
<sequence length="421" mass="47825">MPRYKSLDEIFDEPDEFGLLDIKKTNRGAAATPDARNAEIVSQVNAFYESNGRIPDDNSLDLEEMKLGTIWRSIRTSPSAAMMAADRNRLLGHGHPVVSTATIPETESPAVPEPDWREEVANEEVPASLDDIFGDDDLDVHDAVLNIRNVTPASERQLPDHRADMFPCPDFEHFEDGFAEMQSKLESGDRKVLPVQDNVEITVYEGDFFIHRGLLVYVAEKTELSRRSGKPDHRLRIIFSNGMENDPLSSSFRKALAADKTARIVERAGFGRLDPEWDQDSMAVTGTVYVARSLSRDPEIAEVSRILHKVGVTSQDVRRRIADAKNDPTFLLAPVEIVATYELHNLERMKVEDLLHRFFDAARPQGLVITDRFGKAVHPREWFYVLPEHVSQAVQLIQERRLHEYRYDTQRQLIVKVEQGN</sequence>
<dbReference type="RefSeq" id="WP_072702170.1">
    <property type="nucleotide sequence ID" value="NZ_FMJB01000001.1"/>
</dbReference>
<organism evidence="2 3">
    <name type="scientific">Donghicola eburneus</name>
    <dbReference type="NCBI Taxonomy" id="393278"/>
    <lineage>
        <taxon>Bacteria</taxon>
        <taxon>Pseudomonadati</taxon>
        <taxon>Pseudomonadota</taxon>
        <taxon>Alphaproteobacteria</taxon>
        <taxon>Rhodobacterales</taxon>
        <taxon>Roseobacteraceae</taxon>
        <taxon>Donghicola</taxon>
    </lineage>
</organism>
<reference evidence="3" key="1">
    <citation type="submission" date="2016-09" db="EMBL/GenBank/DDBJ databases">
        <authorList>
            <person name="Wibberg D."/>
        </authorList>
    </citation>
    <scope>NUCLEOTIDE SEQUENCE [LARGE SCALE GENOMIC DNA]</scope>
</reference>
<accession>A0A1M4MVY4</accession>
<dbReference type="SMART" id="SM00974">
    <property type="entry name" value="T5orf172"/>
    <property type="match status" value="1"/>
</dbReference>
<name>A0A1M4MVY4_9RHOB</name>